<sequence length="144" mass="16289">MIDVPPVSILNAYFLDVIGQPEVQVLWVDSRLMRWSCLYHKQLHQDDMRVCEFPHDAHNLSLNLGILLQQQPGGRWVQRKWKLALASKSDTLGNIRIPCGLMVDSLAVPGFETDISGLNFRLSELKHGTSTLLSWNMDNDFASG</sequence>
<organism evidence="1 2">
    <name type="scientific">Stephanodiscus triporus</name>
    <dbReference type="NCBI Taxonomy" id="2934178"/>
    <lineage>
        <taxon>Eukaryota</taxon>
        <taxon>Sar</taxon>
        <taxon>Stramenopiles</taxon>
        <taxon>Ochrophyta</taxon>
        <taxon>Bacillariophyta</taxon>
        <taxon>Coscinodiscophyceae</taxon>
        <taxon>Thalassiosirophycidae</taxon>
        <taxon>Stephanodiscales</taxon>
        <taxon>Stephanodiscaceae</taxon>
        <taxon>Stephanodiscus</taxon>
    </lineage>
</organism>
<reference evidence="1 2" key="1">
    <citation type="submission" date="2024-10" db="EMBL/GenBank/DDBJ databases">
        <title>Updated reference genomes for cyclostephanoid diatoms.</title>
        <authorList>
            <person name="Roberts W.R."/>
            <person name="Alverson A.J."/>
        </authorList>
    </citation>
    <scope>NUCLEOTIDE SEQUENCE [LARGE SCALE GENOMIC DNA]</scope>
    <source>
        <strain evidence="1 2">AJA276-08</strain>
    </source>
</reference>
<dbReference type="Proteomes" id="UP001530315">
    <property type="component" value="Unassembled WGS sequence"/>
</dbReference>
<proteinExistence type="predicted"/>
<keyword evidence="2" id="KW-1185">Reference proteome</keyword>
<dbReference type="AlphaFoldDB" id="A0ABD3MPC6"/>
<evidence type="ECO:0008006" key="3">
    <source>
        <dbReference type="Google" id="ProtNLM"/>
    </source>
</evidence>
<accession>A0ABD3MPC6</accession>
<evidence type="ECO:0000313" key="1">
    <source>
        <dbReference type="EMBL" id="KAL3764062.1"/>
    </source>
</evidence>
<gene>
    <name evidence="1" type="ORF">ACHAW5_000537</name>
</gene>
<comment type="caution">
    <text evidence="1">The sequence shown here is derived from an EMBL/GenBank/DDBJ whole genome shotgun (WGS) entry which is preliminary data.</text>
</comment>
<evidence type="ECO:0000313" key="2">
    <source>
        <dbReference type="Proteomes" id="UP001530315"/>
    </source>
</evidence>
<dbReference type="EMBL" id="JALLAZ020001781">
    <property type="protein sequence ID" value="KAL3764062.1"/>
    <property type="molecule type" value="Genomic_DNA"/>
</dbReference>
<protein>
    <recommendedName>
        <fullName evidence="3">Anaphase-promoting complex subunit 1</fullName>
    </recommendedName>
</protein>
<name>A0ABD3MPC6_9STRA</name>